<evidence type="ECO:0000313" key="3">
    <source>
        <dbReference type="Proteomes" id="UP000297245"/>
    </source>
</evidence>
<evidence type="ECO:0000313" key="2">
    <source>
        <dbReference type="EMBL" id="THU78758.1"/>
    </source>
</evidence>
<gene>
    <name evidence="2" type="ORF">K435DRAFT_786115</name>
</gene>
<dbReference type="AlphaFoldDB" id="A0A4S8KTK0"/>
<feature type="region of interest" description="Disordered" evidence="1">
    <location>
        <begin position="1"/>
        <end position="42"/>
    </location>
</feature>
<dbReference type="EMBL" id="ML180138">
    <property type="protein sequence ID" value="THU78758.1"/>
    <property type="molecule type" value="Genomic_DNA"/>
</dbReference>
<sequence length="305" mass="34629">MSSSSSSKTNRKARSSPSKAPAFSIYKGSASRSASNPTHNATDSLPGANFIINFGKYRGLPVSKIPAEWVDWAIEKGALRCQPGLQQAVTSYRSESENRELRILSERENNLKPKLPEWFFNECMKAFGFGLTFEEQVMRADESNIFGGSGTEERETKKAALEAMEDMLKYDPGLVARTYQVPRVEGVSLPDPETSESVKAFRKELALFPKLYYLNRSGGDLERKTEGILVFDCPVWEGFPTWEIDDRYKRRLEKCFEDIKAEHGVSMENVARWEVRNTHAKYFDGLRYVGDGVWEDSSVMWLKGK</sequence>
<proteinExistence type="predicted"/>
<evidence type="ECO:0000256" key="1">
    <source>
        <dbReference type="SAM" id="MobiDB-lite"/>
    </source>
</evidence>
<feature type="compositionally biased region" description="Polar residues" evidence="1">
    <location>
        <begin position="30"/>
        <end position="42"/>
    </location>
</feature>
<dbReference type="Proteomes" id="UP000297245">
    <property type="component" value="Unassembled WGS sequence"/>
</dbReference>
<accession>A0A4S8KTK0</accession>
<dbReference type="OrthoDB" id="5427130at2759"/>
<name>A0A4S8KTK0_DENBC</name>
<organism evidence="2 3">
    <name type="scientific">Dendrothele bispora (strain CBS 962.96)</name>
    <dbReference type="NCBI Taxonomy" id="1314807"/>
    <lineage>
        <taxon>Eukaryota</taxon>
        <taxon>Fungi</taxon>
        <taxon>Dikarya</taxon>
        <taxon>Basidiomycota</taxon>
        <taxon>Agaricomycotina</taxon>
        <taxon>Agaricomycetes</taxon>
        <taxon>Agaricomycetidae</taxon>
        <taxon>Agaricales</taxon>
        <taxon>Agaricales incertae sedis</taxon>
        <taxon>Dendrothele</taxon>
    </lineage>
</organism>
<reference evidence="2 3" key="1">
    <citation type="journal article" date="2019" name="Nat. Ecol. Evol.">
        <title>Megaphylogeny resolves global patterns of mushroom evolution.</title>
        <authorList>
            <person name="Varga T."/>
            <person name="Krizsan K."/>
            <person name="Foldi C."/>
            <person name="Dima B."/>
            <person name="Sanchez-Garcia M."/>
            <person name="Sanchez-Ramirez S."/>
            <person name="Szollosi G.J."/>
            <person name="Szarkandi J.G."/>
            <person name="Papp V."/>
            <person name="Albert L."/>
            <person name="Andreopoulos W."/>
            <person name="Angelini C."/>
            <person name="Antonin V."/>
            <person name="Barry K.W."/>
            <person name="Bougher N.L."/>
            <person name="Buchanan P."/>
            <person name="Buyck B."/>
            <person name="Bense V."/>
            <person name="Catcheside P."/>
            <person name="Chovatia M."/>
            <person name="Cooper J."/>
            <person name="Damon W."/>
            <person name="Desjardin D."/>
            <person name="Finy P."/>
            <person name="Geml J."/>
            <person name="Haridas S."/>
            <person name="Hughes K."/>
            <person name="Justo A."/>
            <person name="Karasinski D."/>
            <person name="Kautmanova I."/>
            <person name="Kiss B."/>
            <person name="Kocsube S."/>
            <person name="Kotiranta H."/>
            <person name="LaButti K.M."/>
            <person name="Lechner B.E."/>
            <person name="Liimatainen K."/>
            <person name="Lipzen A."/>
            <person name="Lukacs Z."/>
            <person name="Mihaltcheva S."/>
            <person name="Morgado L.N."/>
            <person name="Niskanen T."/>
            <person name="Noordeloos M.E."/>
            <person name="Ohm R.A."/>
            <person name="Ortiz-Santana B."/>
            <person name="Ovrebo C."/>
            <person name="Racz N."/>
            <person name="Riley R."/>
            <person name="Savchenko A."/>
            <person name="Shiryaev A."/>
            <person name="Soop K."/>
            <person name="Spirin V."/>
            <person name="Szebenyi C."/>
            <person name="Tomsovsky M."/>
            <person name="Tulloss R.E."/>
            <person name="Uehling J."/>
            <person name="Grigoriev I.V."/>
            <person name="Vagvolgyi C."/>
            <person name="Papp T."/>
            <person name="Martin F.M."/>
            <person name="Miettinen O."/>
            <person name="Hibbett D.S."/>
            <person name="Nagy L.G."/>
        </authorList>
    </citation>
    <scope>NUCLEOTIDE SEQUENCE [LARGE SCALE GENOMIC DNA]</scope>
    <source>
        <strain evidence="2 3">CBS 962.96</strain>
    </source>
</reference>
<keyword evidence="3" id="KW-1185">Reference proteome</keyword>
<protein>
    <submittedName>
        <fullName evidence="2">Uncharacterized protein</fullName>
    </submittedName>
</protein>